<keyword evidence="3" id="KW-0687">Ribonucleoprotein</keyword>
<dbReference type="InterPro" id="IPR003029">
    <property type="entry name" value="S1_domain"/>
</dbReference>
<keyword evidence="7" id="KW-1185">Reference proteome</keyword>
<keyword evidence="2" id="KW-0689">Ribosomal protein</keyword>
<evidence type="ECO:0000256" key="1">
    <source>
        <dbReference type="ARBA" id="ARBA00006767"/>
    </source>
</evidence>
<gene>
    <name evidence="6" type="ORF">Snoj_29340</name>
</gene>
<evidence type="ECO:0000256" key="3">
    <source>
        <dbReference type="ARBA" id="ARBA00023274"/>
    </source>
</evidence>
<dbReference type="SMART" id="SM00316">
    <property type="entry name" value="S1"/>
    <property type="match status" value="2"/>
</dbReference>
<feature type="compositionally biased region" description="Gly residues" evidence="4">
    <location>
        <begin position="1"/>
        <end position="17"/>
    </location>
</feature>
<dbReference type="Proteomes" id="UP000613974">
    <property type="component" value="Unassembled WGS sequence"/>
</dbReference>
<dbReference type="Gene3D" id="2.40.50.140">
    <property type="entry name" value="Nucleic acid-binding proteins"/>
    <property type="match status" value="2"/>
</dbReference>
<dbReference type="PANTHER" id="PTHR10724">
    <property type="entry name" value="30S RIBOSOMAL PROTEIN S1"/>
    <property type="match status" value="1"/>
</dbReference>
<feature type="domain" description="S1 motif" evidence="5">
    <location>
        <begin position="499"/>
        <end position="567"/>
    </location>
</feature>
<evidence type="ECO:0000313" key="7">
    <source>
        <dbReference type="Proteomes" id="UP000613974"/>
    </source>
</evidence>
<evidence type="ECO:0000256" key="4">
    <source>
        <dbReference type="SAM" id="MobiDB-lite"/>
    </source>
</evidence>
<accession>A0ABQ3SLK8</accession>
<reference evidence="7" key="1">
    <citation type="submission" date="2023-07" db="EMBL/GenBank/DDBJ databases">
        <title>Whole genome shotgun sequence of Streptomyces nojiriensis NBRC 13794.</title>
        <authorList>
            <person name="Komaki H."/>
            <person name="Tamura T."/>
        </authorList>
    </citation>
    <scope>NUCLEOTIDE SEQUENCE [LARGE SCALE GENOMIC DNA]</scope>
    <source>
        <strain evidence="7">NBRC 13794</strain>
    </source>
</reference>
<comment type="caution">
    <text evidence="6">The sequence shown here is derived from an EMBL/GenBank/DDBJ whole genome shotgun (WGS) entry which is preliminary data.</text>
</comment>
<dbReference type="EMBL" id="BNEC01000005">
    <property type="protein sequence ID" value="GHI69016.1"/>
    <property type="molecule type" value="Genomic_DNA"/>
</dbReference>
<dbReference type="InterPro" id="IPR012340">
    <property type="entry name" value="NA-bd_OB-fold"/>
</dbReference>
<sequence length="580" mass="62779">MFGGGFDEGGELVGAGAGERPQYRPALGREQLVEVVGDSGLALPARAVQPARVTWAVPPKILTADPAAEPTLGSPSDQPGSSVPPFVYRITKYDPAHRDERGHYTGAEDTVSDHGPVEEAYLAAIAAFAEAAGIDQLEIREPQIGGFAHFGLEPPVDGYGLSYLFPAGFHDGALVPIAVGLELVRSMLRGNGAWCRLEAGGAFAVHVGWDQYIYIGSNQPCATALARTRALGLFPERLDASPYDFAPDDPAYVQRPADADFWGRLHWTVSAHRALFLEEVFAVNASRWHRLTRDNIETVRSELAPRAQLAIWPDLLTDVDTAVAALPDEGLVEIVWEDEDGQITSMVVDETQFEAVTSQLATARAAGVVSMYAGEDLPLFTAVLPDSDGVLRARWQTEPTPSDRDWAFLKTLRRGQVVTGTVTTIASFGVTFVDIGGFTAMINIPELSWRPFDHPSDVVSVGQEVTAEVLDVDMVRERVPLSLRAVQEDPWPQVAQRIGEVVIGPVTKIVPFGVFVGIEDREDGFQGLVRTSELDESSRDVVEVGDALTVKIIDVDLARRRIALSHVQALASTTEGQPCD</sequence>
<protein>
    <recommendedName>
        <fullName evidence="5">S1 motif domain-containing protein</fullName>
    </recommendedName>
</protein>
<dbReference type="PROSITE" id="PS50126">
    <property type="entry name" value="S1"/>
    <property type="match status" value="2"/>
</dbReference>
<organism evidence="6 7">
    <name type="scientific">Streptomyces nojiriensis</name>
    <dbReference type="NCBI Taxonomy" id="66374"/>
    <lineage>
        <taxon>Bacteria</taxon>
        <taxon>Bacillati</taxon>
        <taxon>Actinomycetota</taxon>
        <taxon>Actinomycetes</taxon>
        <taxon>Kitasatosporales</taxon>
        <taxon>Streptomycetaceae</taxon>
        <taxon>Streptomyces</taxon>
    </lineage>
</organism>
<dbReference type="PANTHER" id="PTHR10724:SF7">
    <property type="entry name" value="SMALL RIBOSOMAL SUBUNIT PROTEIN BS1C"/>
    <property type="match status" value="1"/>
</dbReference>
<evidence type="ECO:0000256" key="2">
    <source>
        <dbReference type="ARBA" id="ARBA00022980"/>
    </source>
</evidence>
<name>A0ABQ3SLK8_9ACTN</name>
<proteinExistence type="inferred from homology"/>
<dbReference type="SUPFAM" id="SSF50249">
    <property type="entry name" value="Nucleic acid-binding proteins"/>
    <property type="match status" value="2"/>
</dbReference>
<dbReference type="Pfam" id="PF00575">
    <property type="entry name" value="S1"/>
    <property type="match status" value="2"/>
</dbReference>
<feature type="region of interest" description="Disordered" evidence="4">
    <location>
        <begin position="1"/>
        <end position="21"/>
    </location>
</feature>
<feature type="domain" description="S1 motif" evidence="5">
    <location>
        <begin position="415"/>
        <end position="484"/>
    </location>
</feature>
<evidence type="ECO:0000313" key="6">
    <source>
        <dbReference type="EMBL" id="GHI69016.1"/>
    </source>
</evidence>
<comment type="similarity">
    <text evidence="1">Belongs to the bacterial ribosomal protein bS1 family.</text>
</comment>
<dbReference type="InterPro" id="IPR050437">
    <property type="entry name" value="Ribos_protein_bS1-like"/>
</dbReference>
<evidence type="ECO:0000259" key="5">
    <source>
        <dbReference type="PROSITE" id="PS50126"/>
    </source>
</evidence>